<feature type="active site" evidence="9">
    <location>
        <position position="198"/>
    </location>
</feature>
<evidence type="ECO:0000256" key="4">
    <source>
        <dbReference type="ARBA" id="ARBA00022829"/>
    </source>
</evidence>
<keyword evidence="2 9" id="KW-0963">Cytoplasm</keyword>
<dbReference type="GO" id="GO:0005737">
    <property type="term" value="C:cytoplasm"/>
    <property type="evidence" value="ECO:0007669"/>
    <property type="project" value="UniProtKB-SubCell"/>
</dbReference>
<dbReference type="GO" id="GO:0009037">
    <property type="term" value="F:tyrosine-based site-specific recombinase activity"/>
    <property type="evidence" value="ECO:0007669"/>
    <property type="project" value="UniProtKB-UniRule"/>
</dbReference>
<name>A0AAW9HM63_9ACTO</name>
<dbReference type="PANTHER" id="PTHR30349">
    <property type="entry name" value="PHAGE INTEGRASE-RELATED"/>
    <property type="match status" value="1"/>
</dbReference>
<feature type="domain" description="Tyr recombinase" evidence="10">
    <location>
        <begin position="116"/>
        <end position="314"/>
    </location>
</feature>
<comment type="caution">
    <text evidence="12">The sequence shown here is derived from an EMBL/GenBank/DDBJ whole genome shotgun (WGS) entry which is preliminary data.</text>
</comment>
<evidence type="ECO:0000256" key="6">
    <source>
        <dbReference type="ARBA" id="ARBA00023125"/>
    </source>
</evidence>
<dbReference type="InterPro" id="IPR013762">
    <property type="entry name" value="Integrase-like_cat_sf"/>
</dbReference>
<evidence type="ECO:0000256" key="3">
    <source>
        <dbReference type="ARBA" id="ARBA00022618"/>
    </source>
</evidence>
<dbReference type="InterPro" id="IPR004107">
    <property type="entry name" value="Integrase_SAM-like_N"/>
</dbReference>
<evidence type="ECO:0000256" key="8">
    <source>
        <dbReference type="ARBA" id="ARBA00023306"/>
    </source>
</evidence>
<dbReference type="InterPro" id="IPR050090">
    <property type="entry name" value="Tyrosine_recombinase_XerCD"/>
</dbReference>
<dbReference type="SUPFAM" id="SSF56349">
    <property type="entry name" value="DNA breaking-rejoining enzymes"/>
    <property type="match status" value="1"/>
</dbReference>
<dbReference type="Gene3D" id="1.10.150.130">
    <property type="match status" value="1"/>
</dbReference>
<keyword evidence="5 9" id="KW-0229">DNA integration</keyword>
<dbReference type="InterPro" id="IPR002104">
    <property type="entry name" value="Integrase_catalytic"/>
</dbReference>
<gene>
    <name evidence="9" type="primary">xerC</name>
    <name evidence="12" type="ORF">R6G80_04570</name>
</gene>
<feature type="domain" description="Core-binding (CB)" evidence="11">
    <location>
        <begin position="3"/>
        <end position="95"/>
    </location>
</feature>
<evidence type="ECO:0000259" key="10">
    <source>
        <dbReference type="PROSITE" id="PS51898"/>
    </source>
</evidence>
<feature type="active site" evidence="9">
    <location>
        <position position="292"/>
    </location>
</feature>
<dbReference type="Pfam" id="PF02899">
    <property type="entry name" value="Phage_int_SAM_1"/>
    <property type="match status" value="1"/>
</dbReference>
<comment type="similarity">
    <text evidence="9">Belongs to the 'phage' integrase family. XerC subfamily.</text>
</comment>
<keyword evidence="8 9" id="KW-0131">Cell cycle</keyword>
<keyword evidence="6 9" id="KW-0238">DNA-binding</keyword>
<dbReference type="GO" id="GO:0003677">
    <property type="term" value="F:DNA binding"/>
    <property type="evidence" value="ECO:0007669"/>
    <property type="project" value="UniProtKB-UniRule"/>
</dbReference>
<accession>A0AAW9HM63</accession>
<evidence type="ECO:0000256" key="9">
    <source>
        <dbReference type="HAMAP-Rule" id="MF_01808"/>
    </source>
</evidence>
<evidence type="ECO:0000256" key="5">
    <source>
        <dbReference type="ARBA" id="ARBA00022908"/>
    </source>
</evidence>
<comment type="subunit">
    <text evidence="9">Forms a cyclic heterotetrameric complex composed of two molecules of XerC and two molecules of XerD.</text>
</comment>
<dbReference type="EMBL" id="JAWNGC010000004">
    <property type="protein sequence ID" value="MDY5154998.1"/>
    <property type="molecule type" value="Genomic_DNA"/>
</dbReference>
<dbReference type="Proteomes" id="UP001281731">
    <property type="component" value="Unassembled WGS sequence"/>
</dbReference>
<keyword evidence="3 9" id="KW-0132">Cell division</keyword>
<dbReference type="PROSITE" id="PS51898">
    <property type="entry name" value="TYR_RECOMBINASE"/>
    <property type="match status" value="1"/>
</dbReference>
<proteinExistence type="inferred from homology"/>
<evidence type="ECO:0000256" key="1">
    <source>
        <dbReference type="ARBA" id="ARBA00004496"/>
    </source>
</evidence>
<dbReference type="Gene3D" id="1.10.443.10">
    <property type="entry name" value="Intergrase catalytic core"/>
    <property type="match status" value="1"/>
</dbReference>
<keyword evidence="7 9" id="KW-0233">DNA recombination</keyword>
<dbReference type="InterPro" id="IPR011010">
    <property type="entry name" value="DNA_brk_join_enz"/>
</dbReference>
<feature type="active site" evidence="9">
    <location>
        <position position="175"/>
    </location>
</feature>
<dbReference type="Pfam" id="PF00589">
    <property type="entry name" value="Phage_integrase"/>
    <property type="match status" value="1"/>
</dbReference>
<feature type="active site" evidence="9">
    <location>
        <position position="269"/>
    </location>
</feature>
<reference evidence="12" key="1">
    <citation type="submission" date="2023-10" db="EMBL/GenBank/DDBJ databases">
        <title>Whole Genome based description of the genera Actinobaculum and Actinotignum reveals a complex phylogenetic relationship within the species included in the genus Actinotignum.</title>
        <authorList>
            <person name="Jensen C.S."/>
            <person name="Dargis R."/>
            <person name="Kemp M."/>
            <person name="Christensen J.J."/>
        </authorList>
    </citation>
    <scope>NUCLEOTIDE SEQUENCE</scope>
    <source>
        <strain evidence="12">SLA_B511</strain>
    </source>
</reference>
<dbReference type="GO" id="GO:0006313">
    <property type="term" value="P:DNA transposition"/>
    <property type="evidence" value="ECO:0007669"/>
    <property type="project" value="UniProtKB-UniRule"/>
</dbReference>
<evidence type="ECO:0000256" key="2">
    <source>
        <dbReference type="ARBA" id="ARBA00022490"/>
    </source>
</evidence>
<dbReference type="PANTHER" id="PTHR30349:SF77">
    <property type="entry name" value="TYROSINE RECOMBINASE XERC"/>
    <property type="match status" value="1"/>
</dbReference>
<dbReference type="InterPro" id="IPR044068">
    <property type="entry name" value="CB"/>
</dbReference>
<dbReference type="InterPro" id="IPR010998">
    <property type="entry name" value="Integrase_recombinase_N"/>
</dbReference>
<dbReference type="GO" id="GO:0051301">
    <property type="term" value="P:cell division"/>
    <property type="evidence" value="ECO:0007669"/>
    <property type="project" value="UniProtKB-KW"/>
</dbReference>
<feature type="active site" evidence="9">
    <location>
        <position position="266"/>
    </location>
</feature>
<evidence type="ECO:0000256" key="7">
    <source>
        <dbReference type="ARBA" id="ARBA00023172"/>
    </source>
</evidence>
<keyword evidence="4 9" id="KW-0159">Chromosome partition</keyword>
<protein>
    <recommendedName>
        <fullName evidence="9">Tyrosine recombinase XerC</fullName>
    </recommendedName>
</protein>
<dbReference type="RefSeq" id="WP_022865723.1">
    <property type="nucleotide sequence ID" value="NZ_JAWNFT010000003.1"/>
</dbReference>
<comment type="subcellular location">
    <subcellularLocation>
        <location evidence="1 9">Cytoplasm</location>
    </subcellularLocation>
</comment>
<sequence>MVDTRTDILQRYRTELAVRRRLSEHTVRAYLHDAESFLAYLTDLIHDDDDAPLHLETLHIADFRGWLGEAWTEGKALASVARQVASIRTFSTWLYKNNYTPADIARRLKTPKVANELPHVLNKNQAEILLNYAKEQANNTEKKPAKGECSLTAVQQAVLYRNWVALELMYAAGLRVSEVCDLDIDSVRPDLTLRVIGKGNKERVVPIGVPAMRAVDAYLPHRKKLITKPTRALLLGARGSRVNPRTIRQVVHTLAEQAGVPDISPHALRHSAATHLLDGGSDLRIVQEILGHSSLGTTQRYTHISSERLKEAFNQAHPRA</sequence>
<feature type="active site" description="O-(3'-phospho-DNA)-tyrosine intermediate" evidence="9">
    <location>
        <position position="301"/>
    </location>
</feature>
<dbReference type="InterPro" id="IPR023009">
    <property type="entry name" value="Tyrosine_recombinase_XerC/XerD"/>
</dbReference>
<dbReference type="HAMAP" id="MF_01808">
    <property type="entry name" value="Recomb_XerC_XerD"/>
    <property type="match status" value="1"/>
</dbReference>
<dbReference type="GO" id="GO:0007059">
    <property type="term" value="P:chromosome segregation"/>
    <property type="evidence" value="ECO:0007669"/>
    <property type="project" value="UniProtKB-UniRule"/>
</dbReference>
<dbReference type="PROSITE" id="PS51900">
    <property type="entry name" value="CB"/>
    <property type="match status" value="1"/>
</dbReference>
<evidence type="ECO:0000313" key="13">
    <source>
        <dbReference type="Proteomes" id="UP001281731"/>
    </source>
</evidence>
<dbReference type="AlphaFoldDB" id="A0AAW9HM63"/>
<evidence type="ECO:0000259" key="11">
    <source>
        <dbReference type="PROSITE" id="PS51900"/>
    </source>
</evidence>
<comment type="function">
    <text evidence="9">Site-specific tyrosine recombinase, which acts by catalyzing the cutting and rejoining of the recombining DNA molecules. The XerC-XerD complex is essential to convert dimers of the bacterial chromosome into monomers to permit their segregation at cell division. It also contributes to the segregational stability of plasmids.</text>
</comment>
<evidence type="ECO:0000313" key="12">
    <source>
        <dbReference type="EMBL" id="MDY5154998.1"/>
    </source>
</evidence>
<organism evidence="12 13">
    <name type="scientific">Actinotignum urinale</name>
    <dbReference type="NCBI Taxonomy" id="190146"/>
    <lineage>
        <taxon>Bacteria</taxon>
        <taxon>Bacillati</taxon>
        <taxon>Actinomycetota</taxon>
        <taxon>Actinomycetes</taxon>
        <taxon>Actinomycetales</taxon>
        <taxon>Actinomycetaceae</taxon>
        <taxon>Actinotignum</taxon>
    </lineage>
</organism>